<protein>
    <submittedName>
        <fullName evidence="1">Uncharacterized protein</fullName>
    </submittedName>
</protein>
<keyword evidence="2" id="KW-1185">Reference proteome</keyword>
<dbReference type="Proteomes" id="UP001064048">
    <property type="component" value="Chromosome 18"/>
</dbReference>
<evidence type="ECO:0000313" key="1">
    <source>
        <dbReference type="EMBL" id="KAI8438331.1"/>
    </source>
</evidence>
<evidence type="ECO:0000313" key="2">
    <source>
        <dbReference type="Proteomes" id="UP001064048"/>
    </source>
</evidence>
<comment type="caution">
    <text evidence="1">The sequence shown here is derived from an EMBL/GenBank/DDBJ whole genome shotgun (WGS) entry which is preliminary data.</text>
</comment>
<sequence>MEMTMIYNYNGQSSPSKKSRHLDKTRGQYTQDCKTHVISRTACYILRETNKDNLDTRIAHIQNKHYRPTPHWRASNGATNLSMSAPISDRAGQCERQLIIIEDSHKVRILDVTVRNEEHTENDWLFSFDTKISNTLLHQRLLWILLKSGEITVINTVTGSQIKIVCEKLLNYKIQRLRSHNNNVVLISKSGECLLVLYSIKELEQDILDGKQEHTVTVEKSCSIYSAVESHLLSNGLNAYTEGEALVLKCPITGLYEVLYSDKKILHVVPWGDSPIISDGATMWVVDIKESQIVFEFKEDGETTYYPLGAYNNDFYYLLWDQNQVYICCAWKESFALDSSNREQRDSNSSVHKLSSQETLKLQLKSIVDDILPSSAPEQVLPQLQPYFETIDDFPFLISTAVILCQQNVAFKTLVYLIQKKAFASADDTAIQSLCDIMNKIDILEYIYFRESNAYENENIFSLSFVEICTMFISKSDFDLASICWLKYSCLKQVISPNDILGIMNAIPHNIKMGALINWLRNFLPPLLDQNPFYMDLFVRWVTERVFLLEKSGYWPKIGLKFIEDIGVVLETSLKTIPLRPISMDDLDMLKTHMKNIMELKEKHKINMLLGELSSQSPNEVALIMLRRCYTEDLEPFLQHYLPAYSARHSFELDDTLRSFIEVEAASSGGDVDGVRLKILLNSFRLHTNKLECLLQVLRVLDVPWNPIVLDLAIEAASSGTKDFTTTTTDRILAEEVQRELNYAKVKVILKKYKFSLKSTDYKLVLHKLMTVPNIDLNDLKVITTVMTEYTNYGSLLYLNRCLRDCETRAALEYFHLLSTKEKKILLKSIMVKYEQIIKGTSNDTTTERNYIDFLKGTKMLSEIETNTIENMYYLKNSFDIKSSINKMYCEKSADKADVNTHNQSTVSVAIGGCAEQLSHAYQTQRTSLVALLHRTSSNHEVRKMVETLITDKPSKGRNIEENEEIATILSSFKDSNNSNVLLDCCNVLTELISNCTEEHIHDVTKYLAILNALVNANIVVKNLSVAWKFHYIFLPMSSISTMNDLIDFYIAPHINSDLSPVMCNNRGDFIPIRMVVNILEDAIAAGKGLPDELLQIRNKIAKQLLTKVAASQEFDELLATILLDILNNGEENKMWIIDMLRGQNELLPHAIVAYLSSPVIRRTYESYCLSQNTVPYSPQYILKTKFKFNLADVALPNINEDTWDAKVVLFYFLKQHPDTTAERLVDLCRTLNVSVNDGLSFQLISLLTTWELKYKIINDELGCCQTIFENDESELLSMCLQLWESINNKDFATDILNDFWKNGEVTLLGRVVSINPYHYEVYLCIYHILFGSSVDSQYLKEYFLLNFLKNYIRKSSPKQHEFELFSVKGMFPEIGHYRLPFHLFMREDMWANLKSEITLETYEKWLPAVALLSLDNDLQTARDMVCSNALKQTMTARKKSDGTEVEQKESEPWRLTTREEPLLRAAHRCVKHIANMEWAGACLFYVLQGCARGADQVAAAQLCYQFARRWSAVQPGNRAVRQMERLHSTLSTRHALHKIDWACEEFVRLATEPTQLIRALYLHPNFVEKISRHDINRAANEIADKNDINISSIRIEILENILEKSKEDIKNKSAFGLDNKDLTTAKYILKATCPKMGAIYLSRIALDDEIDYNKFKKLRALQCLMSIIESDTALKVTNRERDSLWDSLLELLYVVNLEHIDMPWIVATFVNNKVNALDQLLQAVGGNIEGLKITSELARRFGDIHVIQKLIPLLLRAGLHDELVPLLLKTTAAPDKTVYDAWRAVLLSPFQQADYPITDRQKVKCIKALNLLPVCPVIRDTDLIEIWKNCVRCKCFGLGCLLLPYMTTTSRQILSELQKIDRRNLIASLKNLQTETYLVPGAMHVIESMASRSYGKSPKTPAF</sequence>
<proteinExistence type="predicted"/>
<gene>
    <name evidence="1" type="ORF">MSG28_010897</name>
</gene>
<organism evidence="1 2">
    <name type="scientific">Choristoneura fumiferana</name>
    <name type="common">Spruce budworm moth</name>
    <name type="synonym">Archips fumiferana</name>
    <dbReference type="NCBI Taxonomy" id="7141"/>
    <lineage>
        <taxon>Eukaryota</taxon>
        <taxon>Metazoa</taxon>
        <taxon>Ecdysozoa</taxon>
        <taxon>Arthropoda</taxon>
        <taxon>Hexapoda</taxon>
        <taxon>Insecta</taxon>
        <taxon>Pterygota</taxon>
        <taxon>Neoptera</taxon>
        <taxon>Endopterygota</taxon>
        <taxon>Lepidoptera</taxon>
        <taxon>Glossata</taxon>
        <taxon>Ditrysia</taxon>
        <taxon>Tortricoidea</taxon>
        <taxon>Tortricidae</taxon>
        <taxon>Tortricinae</taxon>
        <taxon>Choristoneura</taxon>
    </lineage>
</organism>
<reference evidence="1 2" key="1">
    <citation type="journal article" date="2022" name="Genome Biol. Evol.">
        <title>The Spruce Budworm Genome: Reconstructing the Evolutionary History of Antifreeze Proteins.</title>
        <authorList>
            <person name="Beliveau C."/>
            <person name="Gagne P."/>
            <person name="Picq S."/>
            <person name="Vernygora O."/>
            <person name="Keeling C.I."/>
            <person name="Pinkney K."/>
            <person name="Doucet D."/>
            <person name="Wen F."/>
            <person name="Johnston J.S."/>
            <person name="Maaroufi H."/>
            <person name="Boyle B."/>
            <person name="Laroche J."/>
            <person name="Dewar K."/>
            <person name="Juretic N."/>
            <person name="Blackburn G."/>
            <person name="Nisole A."/>
            <person name="Brunet B."/>
            <person name="Brandao M."/>
            <person name="Lumley L."/>
            <person name="Duan J."/>
            <person name="Quan G."/>
            <person name="Lucarotti C.J."/>
            <person name="Roe A.D."/>
            <person name="Sperling F.A.H."/>
            <person name="Levesque R.C."/>
            <person name="Cusson M."/>
        </authorList>
    </citation>
    <scope>NUCLEOTIDE SEQUENCE [LARGE SCALE GENOMIC DNA]</scope>
    <source>
        <strain evidence="1">Glfc:IPQL:Cfum</strain>
    </source>
</reference>
<dbReference type="EMBL" id="CM046118">
    <property type="protein sequence ID" value="KAI8438331.1"/>
    <property type="molecule type" value="Genomic_DNA"/>
</dbReference>
<accession>A0ACC0KQL6</accession>
<name>A0ACC0KQL6_CHOFU</name>